<dbReference type="GO" id="GO:0034204">
    <property type="term" value="P:lipid translocation"/>
    <property type="evidence" value="ECO:0007669"/>
    <property type="project" value="TreeGrafter"/>
</dbReference>
<dbReference type="GO" id="GO:0008360">
    <property type="term" value="P:regulation of cell shape"/>
    <property type="evidence" value="ECO:0007669"/>
    <property type="project" value="UniProtKB-KW"/>
</dbReference>
<feature type="transmembrane region" description="Helical" evidence="8">
    <location>
        <begin position="524"/>
        <end position="548"/>
    </location>
</feature>
<comment type="caution">
    <text evidence="9">The sequence shown here is derived from an EMBL/GenBank/DDBJ whole genome shotgun (WGS) entry which is preliminary data.</text>
</comment>
<accession>A0A538TAE4</accession>
<reference evidence="9 10" key="1">
    <citation type="journal article" date="2019" name="Nat. Microbiol.">
        <title>Mediterranean grassland soil C-N compound turnover is dependent on rainfall and depth, and is mediated by genomically divergent microorganisms.</title>
        <authorList>
            <person name="Diamond S."/>
            <person name="Andeer P.F."/>
            <person name="Li Z."/>
            <person name="Crits-Christoph A."/>
            <person name="Burstein D."/>
            <person name="Anantharaman K."/>
            <person name="Lane K.R."/>
            <person name="Thomas B.C."/>
            <person name="Pan C."/>
            <person name="Northen T.R."/>
            <person name="Banfield J.F."/>
        </authorList>
    </citation>
    <scope>NUCLEOTIDE SEQUENCE [LARGE SCALE GENOMIC DNA]</scope>
    <source>
        <strain evidence="9">WS_6</strain>
    </source>
</reference>
<keyword evidence="5" id="KW-0573">Peptidoglycan synthesis</keyword>
<evidence type="ECO:0000256" key="5">
    <source>
        <dbReference type="ARBA" id="ARBA00022984"/>
    </source>
</evidence>
<feature type="transmembrane region" description="Helical" evidence="8">
    <location>
        <begin position="54"/>
        <end position="75"/>
    </location>
</feature>
<evidence type="ECO:0000313" key="9">
    <source>
        <dbReference type="EMBL" id="TMQ60613.1"/>
    </source>
</evidence>
<evidence type="ECO:0000256" key="4">
    <source>
        <dbReference type="ARBA" id="ARBA00022960"/>
    </source>
</evidence>
<keyword evidence="3 8" id="KW-0812">Transmembrane</keyword>
<feature type="transmembrane region" description="Helical" evidence="8">
    <location>
        <begin position="276"/>
        <end position="294"/>
    </location>
</feature>
<evidence type="ECO:0000313" key="10">
    <source>
        <dbReference type="Proteomes" id="UP000316852"/>
    </source>
</evidence>
<sequence length="579" mass="60907">MAYIVTRHLHLYRPPRCEVNLSESGEPGALAIRPTSPFACQEARAEVAARRGPGLIALFTTVAGFGLLANVLGYLREIALAASYGSSATTDAFFGAVFIPNTLYTIIASGAGAAVLVPVLVEYRQKGDAEARELALTLLNLTSLILLILTLALTLTSSFWIRLVFPGFASGTNRLAVDLAWVLNPSVLFLSVAAILAGVLNAFGHFRVVAVAPCIGNVVTVLAICMSAHWGGIQGAALGVAIGALVQFAVMAWMAFSRAVRYKMRLRIGHPGVKAFAGMAAPTIAYLVVAYLSLTAERVFASGFSPGALSMLSYAMRLFVLPASIVAGSIATVLHTEFSVFASRGEMDQLGVSFRRGVDLAILVLIPVSIGALVFSRTIVAAAYGYGKFSGENVGTTAATFAAYSLGIIPLALATLCQRLFYALRMPRMLLIIECAAFAVYLITAPALGRLFSLPGLALARSGSFFLVGGLSLAFAVSSLAPQYRRVWLIAQFGRCGLAAVPTTLFWIALAAETSRMDPSAAGWARLFVLVAGGSVGAALYLAVAHALRCREADNVIRGGVGLIAQAARGIRRVKSFAS</sequence>
<feature type="transmembrane region" description="Helical" evidence="8">
    <location>
        <begin position="181"/>
        <end position="203"/>
    </location>
</feature>
<dbReference type="GO" id="GO:0009252">
    <property type="term" value="P:peptidoglycan biosynthetic process"/>
    <property type="evidence" value="ECO:0007669"/>
    <property type="project" value="UniProtKB-KW"/>
</dbReference>
<proteinExistence type="predicted"/>
<feature type="transmembrane region" description="Helical" evidence="8">
    <location>
        <begin position="357"/>
        <end position="386"/>
    </location>
</feature>
<dbReference type="PRINTS" id="PR01806">
    <property type="entry name" value="VIRFACTRMVIN"/>
</dbReference>
<keyword evidence="7 8" id="KW-0472">Membrane</keyword>
<feature type="transmembrane region" description="Helical" evidence="8">
    <location>
        <begin position="103"/>
        <end position="123"/>
    </location>
</feature>
<feature type="transmembrane region" description="Helical" evidence="8">
    <location>
        <begin position="493"/>
        <end position="512"/>
    </location>
</feature>
<keyword evidence="2" id="KW-1003">Cell membrane</keyword>
<feature type="transmembrane region" description="Helical" evidence="8">
    <location>
        <begin position="314"/>
        <end position="336"/>
    </location>
</feature>
<protein>
    <submittedName>
        <fullName evidence="9">Murein biosynthesis integral membrane protein MurJ</fullName>
    </submittedName>
</protein>
<dbReference type="InterPro" id="IPR004268">
    <property type="entry name" value="MurJ"/>
</dbReference>
<feature type="transmembrane region" description="Helical" evidence="8">
    <location>
        <begin position="458"/>
        <end position="481"/>
    </location>
</feature>
<name>A0A538TAE4_UNCEI</name>
<evidence type="ECO:0000256" key="3">
    <source>
        <dbReference type="ARBA" id="ARBA00022692"/>
    </source>
</evidence>
<gene>
    <name evidence="9" type="primary">murJ</name>
    <name evidence="9" type="ORF">E6K76_01050</name>
</gene>
<dbReference type="Proteomes" id="UP000316852">
    <property type="component" value="Unassembled WGS sequence"/>
</dbReference>
<feature type="transmembrane region" description="Helical" evidence="8">
    <location>
        <begin position="210"/>
        <end position="230"/>
    </location>
</feature>
<feature type="transmembrane region" description="Helical" evidence="8">
    <location>
        <begin position="236"/>
        <end position="256"/>
    </location>
</feature>
<evidence type="ECO:0000256" key="8">
    <source>
        <dbReference type="SAM" id="Phobius"/>
    </source>
</evidence>
<dbReference type="EMBL" id="VBOW01000013">
    <property type="protein sequence ID" value="TMQ60613.1"/>
    <property type="molecule type" value="Genomic_DNA"/>
</dbReference>
<evidence type="ECO:0000256" key="1">
    <source>
        <dbReference type="ARBA" id="ARBA00004651"/>
    </source>
</evidence>
<keyword evidence="6 8" id="KW-1133">Transmembrane helix</keyword>
<dbReference type="NCBIfam" id="TIGR01695">
    <property type="entry name" value="murJ_mviN"/>
    <property type="match status" value="1"/>
</dbReference>
<keyword evidence="4" id="KW-0133">Cell shape</keyword>
<dbReference type="Pfam" id="PF03023">
    <property type="entry name" value="MurJ"/>
    <property type="match status" value="1"/>
</dbReference>
<evidence type="ECO:0000256" key="2">
    <source>
        <dbReference type="ARBA" id="ARBA00022475"/>
    </source>
</evidence>
<dbReference type="GO" id="GO:0015648">
    <property type="term" value="F:lipid-linked peptidoglycan transporter activity"/>
    <property type="evidence" value="ECO:0007669"/>
    <property type="project" value="TreeGrafter"/>
</dbReference>
<organism evidence="9 10">
    <name type="scientific">Eiseniibacteriota bacterium</name>
    <dbReference type="NCBI Taxonomy" id="2212470"/>
    <lineage>
        <taxon>Bacteria</taxon>
        <taxon>Candidatus Eiseniibacteriota</taxon>
    </lineage>
</organism>
<dbReference type="AlphaFoldDB" id="A0A538TAE4"/>
<dbReference type="PANTHER" id="PTHR47019">
    <property type="entry name" value="LIPID II FLIPPASE MURJ"/>
    <property type="match status" value="1"/>
</dbReference>
<dbReference type="PANTHER" id="PTHR47019:SF1">
    <property type="entry name" value="LIPID II FLIPPASE MURJ"/>
    <property type="match status" value="1"/>
</dbReference>
<feature type="transmembrane region" description="Helical" evidence="8">
    <location>
        <begin position="429"/>
        <end position="452"/>
    </location>
</feature>
<dbReference type="InterPro" id="IPR051050">
    <property type="entry name" value="Lipid_II_flippase_MurJ/MviN"/>
</dbReference>
<evidence type="ECO:0000256" key="6">
    <source>
        <dbReference type="ARBA" id="ARBA00022989"/>
    </source>
</evidence>
<comment type="subcellular location">
    <subcellularLocation>
        <location evidence="1">Cell membrane</location>
        <topology evidence="1">Multi-pass membrane protein</topology>
    </subcellularLocation>
</comment>
<feature type="transmembrane region" description="Helical" evidence="8">
    <location>
        <begin position="398"/>
        <end position="417"/>
    </location>
</feature>
<evidence type="ECO:0000256" key="7">
    <source>
        <dbReference type="ARBA" id="ARBA00023136"/>
    </source>
</evidence>
<dbReference type="GO" id="GO:0005886">
    <property type="term" value="C:plasma membrane"/>
    <property type="evidence" value="ECO:0007669"/>
    <property type="project" value="UniProtKB-SubCell"/>
</dbReference>
<feature type="transmembrane region" description="Helical" evidence="8">
    <location>
        <begin position="135"/>
        <end position="161"/>
    </location>
</feature>